<dbReference type="RefSeq" id="WP_110273950.1">
    <property type="nucleotide sequence ID" value="NZ_QJJG01000007.1"/>
</dbReference>
<dbReference type="Pfam" id="PF04828">
    <property type="entry name" value="GFA"/>
    <property type="match status" value="1"/>
</dbReference>
<comment type="similarity">
    <text evidence="1">Belongs to the Gfa family.</text>
</comment>
<evidence type="ECO:0000256" key="4">
    <source>
        <dbReference type="ARBA" id="ARBA00023239"/>
    </source>
</evidence>
<dbReference type="Proteomes" id="UP000247485">
    <property type="component" value="Unassembled WGS sequence"/>
</dbReference>
<dbReference type="PANTHER" id="PTHR33337:SF40">
    <property type="entry name" value="CENP-V_GFA DOMAIN-CONTAINING PROTEIN-RELATED"/>
    <property type="match status" value="1"/>
</dbReference>
<dbReference type="GO" id="GO:0016846">
    <property type="term" value="F:carbon-sulfur lyase activity"/>
    <property type="evidence" value="ECO:0007669"/>
    <property type="project" value="InterPro"/>
</dbReference>
<dbReference type="GO" id="GO:0046872">
    <property type="term" value="F:metal ion binding"/>
    <property type="evidence" value="ECO:0007669"/>
    <property type="project" value="UniProtKB-KW"/>
</dbReference>
<keyword evidence="3" id="KW-0862">Zinc</keyword>
<reference evidence="6 7" key="1">
    <citation type="submission" date="2018-05" db="EMBL/GenBank/DDBJ databases">
        <title>Freshwater and sediment microbial communities from various areas in North America, analyzing microbe dynamics in response to fracking.</title>
        <authorList>
            <person name="Lamendella R."/>
        </authorList>
    </citation>
    <scope>NUCLEOTIDE SEQUENCE [LARGE SCALE GENOMIC DNA]</scope>
    <source>
        <strain evidence="6 7">67</strain>
    </source>
</reference>
<keyword evidence="2" id="KW-0479">Metal-binding</keyword>
<protein>
    <recommendedName>
        <fullName evidence="5">CENP-V/GFA domain-containing protein</fullName>
    </recommendedName>
</protein>
<keyword evidence="4" id="KW-0456">Lyase</keyword>
<comment type="caution">
    <text evidence="6">The sequence shown here is derived from an EMBL/GenBank/DDBJ whole genome shotgun (WGS) entry which is preliminary data.</text>
</comment>
<dbReference type="AlphaFoldDB" id="A0A318FNL7"/>
<gene>
    <name evidence="6" type="ORF">DET57_10727</name>
</gene>
<dbReference type="InterPro" id="IPR011057">
    <property type="entry name" value="Mss4-like_sf"/>
</dbReference>
<proteinExistence type="inferred from homology"/>
<dbReference type="PROSITE" id="PS51891">
    <property type="entry name" value="CENP_V_GFA"/>
    <property type="match status" value="1"/>
</dbReference>
<evidence type="ECO:0000313" key="7">
    <source>
        <dbReference type="Proteomes" id="UP000247485"/>
    </source>
</evidence>
<dbReference type="PANTHER" id="PTHR33337">
    <property type="entry name" value="GFA DOMAIN-CONTAINING PROTEIN"/>
    <property type="match status" value="1"/>
</dbReference>
<name>A0A318FNL7_KLEOX</name>
<evidence type="ECO:0000259" key="5">
    <source>
        <dbReference type="PROSITE" id="PS51891"/>
    </source>
</evidence>
<sequence>MSKTLTGGCLCGYIRFSAVNPVSPHSCSCDMCQKHTGAQTAVWLEFTAKDVNWTGDGGTPAAWRSSQNTCRIFCPRCGSSLGAIDDGPVIALLTGAFDQPNDKTFAPEFHSFEDMKPSWWRQICPDAE</sequence>
<accession>A0A318FNL7</accession>
<evidence type="ECO:0000256" key="3">
    <source>
        <dbReference type="ARBA" id="ARBA00022833"/>
    </source>
</evidence>
<evidence type="ECO:0000313" key="6">
    <source>
        <dbReference type="EMBL" id="PXW45234.1"/>
    </source>
</evidence>
<evidence type="ECO:0000256" key="2">
    <source>
        <dbReference type="ARBA" id="ARBA00022723"/>
    </source>
</evidence>
<dbReference type="SUPFAM" id="SSF51316">
    <property type="entry name" value="Mss4-like"/>
    <property type="match status" value="1"/>
</dbReference>
<dbReference type="InterPro" id="IPR006913">
    <property type="entry name" value="CENP-V/GFA"/>
</dbReference>
<dbReference type="EMBL" id="QJJG01000007">
    <property type="protein sequence ID" value="PXW45234.1"/>
    <property type="molecule type" value="Genomic_DNA"/>
</dbReference>
<evidence type="ECO:0000256" key="1">
    <source>
        <dbReference type="ARBA" id="ARBA00005495"/>
    </source>
</evidence>
<feature type="domain" description="CENP-V/GFA" evidence="5">
    <location>
        <begin position="5"/>
        <end position="121"/>
    </location>
</feature>
<organism evidence="6 7">
    <name type="scientific">Klebsiella oxytoca</name>
    <dbReference type="NCBI Taxonomy" id="571"/>
    <lineage>
        <taxon>Bacteria</taxon>
        <taxon>Pseudomonadati</taxon>
        <taxon>Pseudomonadota</taxon>
        <taxon>Gammaproteobacteria</taxon>
        <taxon>Enterobacterales</taxon>
        <taxon>Enterobacteriaceae</taxon>
        <taxon>Klebsiella/Raoultella group</taxon>
        <taxon>Klebsiella</taxon>
    </lineage>
</organism>
<dbReference type="Gene3D" id="3.90.1590.10">
    <property type="entry name" value="glutathione-dependent formaldehyde- activating enzyme (gfa)"/>
    <property type="match status" value="1"/>
</dbReference>